<evidence type="ECO:0000256" key="1">
    <source>
        <dbReference type="ARBA" id="ARBA00004141"/>
    </source>
</evidence>
<feature type="transmembrane region" description="Helical" evidence="5">
    <location>
        <begin position="44"/>
        <end position="67"/>
    </location>
</feature>
<keyword evidence="4 5" id="KW-0472">Membrane</keyword>
<dbReference type="Proteomes" id="UP000679690">
    <property type="component" value="Unassembled WGS sequence"/>
</dbReference>
<comment type="caution">
    <text evidence="7">The sequence shown here is derived from an EMBL/GenBank/DDBJ whole genome shotgun (WGS) entry which is preliminary data.</text>
</comment>
<reference evidence="7 8" key="1">
    <citation type="submission" date="2021-03" db="EMBL/GenBank/DDBJ databases">
        <title>Actinoplanes flavus sp. nov., a novel actinomycete isolated from Coconut Palm rhizosphere soil.</title>
        <authorList>
            <person name="Luo X."/>
        </authorList>
    </citation>
    <scope>NUCLEOTIDE SEQUENCE [LARGE SCALE GENOMIC DNA]</scope>
    <source>
        <strain evidence="7 8">NEAU-H7</strain>
    </source>
</reference>
<keyword evidence="3 5" id="KW-1133">Transmembrane helix</keyword>
<feature type="domain" description="Methylamine utilisation protein MauE" evidence="6">
    <location>
        <begin position="3"/>
        <end position="131"/>
    </location>
</feature>
<feature type="transmembrane region" description="Helical" evidence="5">
    <location>
        <begin position="143"/>
        <end position="167"/>
    </location>
</feature>
<evidence type="ECO:0000313" key="7">
    <source>
        <dbReference type="EMBL" id="MBO3736969.1"/>
    </source>
</evidence>
<protein>
    <recommendedName>
        <fullName evidence="6">Methylamine utilisation protein MauE domain-containing protein</fullName>
    </recommendedName>
</protein>
<gene>
    <name evidence="7" type="ORF">J5X75_05505</name>
</gene>
<evidence type="ECO:0000256" key="2">
    <source>
        <dbReference type="ARBA" id="ARBA00022692"/>
    </source>
</evidence>
<evidence type="ECO:0000256" key="4">
    <source>
        <dbReference type="ARBA" id="ARBA00023136"/>
    </source>
</evidence>
<name>A0ABS3UDX6_9ACTN</name>
<keyword evidence="2 5" id="KW-0812">Transmembrane</keyword>
<feature type="transmembrane region" description="Helical" evidence="5">
    <location>
        <begin position="74"/>
        <end position="95"/>
    </location>
</feature>
<keyword evidence="8" id="KW-1185">Reference proteome</keyword>
<evidence type="ECO:0000256" key="5">
    <source>
        <dbReference type="SAM" id="Phobius"/>
    </source>
</evidence>
<dbReference type="InterPro" id="IPR009908">
    <property type="entry name" value="Methylamine_util_MauE"/>
</dbReference>
<evidence type="ECO:0000313" key="8">
    <source>
        <dbReference type="Proteomes" id="UP000679690"/>
    </source>
</evidence>
<evidence type="ECO:0000259" key="6">
    <source>
        <dbReference type="Pfam" id="PF07291"/>
    </source>
</evidence>
<feature type="transmembrane region" description="Helical" evidence="5">
    <location>
        <begin position="115"/>
        <end position="131"/>
    </location>
</feature>
<comment type="subcellular location">
    <subcellularLocation>
        <location evidence="1">Membrane</location>
        <topology evidence="1">Multi-pass membrane protein</topology>
    </subcellularLocation>
</comment>
<proteinExistence type="predicted"/>
<sequence length="176" mass="17908">MSLHLFCQIVLGLTFAVAVAGKVRSRAAWRAFAGSVADLGLVPAAAVRPLAVLTVAAEAAVVAAMAVPGLTRPGFLLALALLAGLTGGVVAVLRAGRRVDCHCFGGTPEAYGPPHVVRNLLLLTVAGLGAVSPPPATLRFAEVVPTLLAAVPAAIVAVRFVEIFAVFDISRPTSRS</sequence>
<dbReference type="RefSeq" id="WP_208466200.1">
    <property type="nucleotide sequence ID" value="NZ_JAGFNS010000003.1"/>
</dbReference>
<evidence type="ECO:0000256" key="3">
    <source>
        <dbReference type="ARBA" id="ARBA00022989"/>
    </source>
</evidence>
<accession>A0ABS3UDX6</accession>
<dbReference type="Pfam" id="PF07291">
    <property type="entry name" value="MauE"/>
    <property type="match status" value="1"/>
</dbReference>
<dbReference type="EMBL" id="JAGFNS010000003">
    <property type="protein sequence ID" value="MBO3736969.1"/>
    <property type="molecule type" value="Genomic_DNA"/>
</dbReference>
<organism evidence="7 8">
    <name type="scientific">Actinoplanes flavus</name>
    <dbReference type="NCBI Taxonomy" id="2820290"/>
    <lineage>
        <taxon>Bacteria</taxon>
        <taxon>Bacillati</taxon>
        <taxon>Actinomycetota</taxon>
        <taxon>Actinomycetes</taxon>
        <taxon>Micromonosporales</taxon>
        <taxon>Micromonosporaceae</taxon>
        <taxon>Actinoplanes</taxon>
    </lineage>
</organism>